<dbReference type="CDD" id="cd05911">
    <property type="entry name" value="Firefly_Luc_like"/>
    <property type="match status" value="1"/>
</dbReference>
<proteinExistence type="inferred from homology"/>
<dbReference type="PANTHER" id="PTHR24096">
    <property type="entry name" value="LONG-CHAIN-FATTY-ACID--COA LIGASE"/>
    <property type="match status" value="1"/>
</dbReference>
<dbReference type="InterPro" id="IPR020845">
    <property type="entry name" value="AMP-binding_CS"/>
</dbReference>
<comment type="similarity">
    <text evidence="1">Belongs to the ATP-dependent AMP-binding enzyme family.</text>
</comment>
<keyword evidence="2" id="KW-0436">Ligase</keyword>
<dbReference type="InterPro" id="IPR042099">
    <property type="entry name" value="ANL_N_sf"/>
</dbReference>
<evidence type="ECO:0000256" key="2">
    <source>
        <dbReference type="ARBA" id="ARBA00022598"/>
    </source>
</evidence>
<name>A0ABM4BT60_HYDVU</name>
<dbReference type="InterPro" id="IPR000873">
    <property type="entry name" value="AMP-dep_synth/lig_dom"/>
</dbReference>
<protein>
    <submittedName>
        <fullName evidence="6">Uncharacterized protein LOC100198219 isoform X3</fullName>
    </submittedName>
</protein>
<dbReference type="Pfam" id="PF00501">
    <property type="entry name" value="AMP-binding"/>
    <property type="match status" value="1"/>
</dbReference>
<gene>
    <name evidence="6" type="primary">LOC100198219</name>
</gene>
<dbReference type="PROSITE" id="PS00455">
    <property type="entry name" value="AMP_BINDING"/>
    <property type="match status" value="1"/>
</dbReference>
<reference evidence="6" key="1">
    <citation type="submission" date="2025-08" db="UniProtKB">
        <authorList>
            <consortium name="RefSeq"/>
        </authorList>
    </citation>
    <scope>IDENTIFICATION</scope>
</reference>
<evidence type="ECO:0000256" key="1">
    <source>
        <dbReference type="ARBA" id="ARBA00006432"/>
    </source>
</evidence>
<dbReference type="GeneID" id="100198219"/>
<dbReference type="Proteomes" id="UP001652625">
    <property type="component" value="Chromosome 04"/>
</dbReference>
<feature type="domain" description="AMP-binding enzyme C-terminal" evidence="4">
    <location>
        <begin position="483"/>
        <end position="558"/>
    </location>
</feature>
<evidence type="ECO:0000259" key="3">
    <source>
        <dbReference type="Pfam" id="PF00501"/>
    </source>
</evidence>
<dbReference type="PANTHER" id="PTHR24096:SF149">
    <property type="entry name" value="AMP-BINDING DOMAIN-CONTAINING PROTEIN-RELATED"/>
    <property type="match status" value="1"/>
</dbReference>
<dbReference type="Gene3D" id="3.40.50.12780">
    <property type="entry name" value="N-terminal domain of ligase-like"/>
    <property type="match status" value="1"/>
</dbReference>
<dbReference type="RefSeq" id="XP_065652347.1">
    <property type="nucleotide sequence ID" value="XM_065796275.1"/>
</dbReference>
<dbReference type="Gene3D" id="3.30.300.30">
    <property type="match status" value="1"/>
</dbReference>
<evidence type="ECO:0000259" key="4">
    <source>
        <dbReference type="Pfam" id="PF13193"/>
    </source>
</evidence>
<dbReference type="Pfam" id="PF13193">
    <property type="entry name" value="AMP-binding_C"/>
    <property type="match status" value="1"/>
</dbReference>
<evidence type="ECO:0000313" key="6">
    <source>
        <dbReference type="RefSeq" id="XP_065652347.1"/>
    </source>
</evidence>
<dbReference type="InterPro" id="IPR045851">
    <property type="entry name" value="AMP-bd_C_sf"/>
</dbReference>
<sequence>MYSFSKLRKLYVQGVSCQLSSYRTIDNVLKCNERVVEPPEKNDLYGFLKNQFTKHAEKTALVDAITGQKISYNEILHNSASLANFLKFRKINATECVATHIQNCIEYIYLIMGCLKCRATITLANPAYTHFEINKQLKDSNAKILFTNKRQIEIARKAVENTNTDLVICVDDFTINDSGVINLSDILQTFNNKQTITPTSEPPTSPTSSTSDCMLQSSKVNDVAFLLYSSGTTGLPKGAMLTHSNITVHLLQLLEAFEWNIQERILALLPFFHCYGLIVVLLKGLYYGSTLFVVPGFEPHLFLSTIEKFQIQRAPIVPPIALFLKSNPIVDNYNISSLQKVIVGAAPLDEVVASSLNKKFPNINWQQGYGLTECSPVVCLQIDKTTQKSGSCGNVLPNTEVKIIDLVSGNNCGPNEKGEVWVRGPQVMKGYLNNLQATDECLMKDGWLRTGDMGYYDDDNTIFIVDRLKELIKYKGFQVAPAELEDILLGHPNVDDSCVIGIPDKISGELPRAYLVINDSSLSEEDVHNYVNERIADYKRLRGGIVFVSKLPKSPTGKLLRRVVKEEYLNSLPSQP</sequence>
<dbReference type="SUPFAM" id="SSF56801">
    <property type="entry name" value="Acetyl-CoA synthetase-like"/>
    <property type="match status" value="1"/>
</dbReference>
<feature type="domain" description="AMP-dependent synthetase/ligase" evidence="3">
    <location>
        <begin position="49"/>
        <end position="432"/>
    </location>
</feature>
<dbReference type="InterPro" id="IPR025110">
    <property type="entry name" value="AMP-bd_C"/>
</dbReference>
<organism evidence="5 6">
    <name type="scientific">Hydra vulgaris</name>
    <name type="common">Hydra</name>
    <name type="synonym">Hydra attenuata</name>
    <dbReference type="NCBI Taxonomy" id="6087"/>
    <lineage>
        <taxon>Eukaryota</taxon>
        <taxon>Metazoa</taxon>
        <taxon>Cnidaria</taxon>
        <taxon>Hydrozoa</taxon>
        <taxon>Hydroidolina</taxon>
        <taxon>Anthoathecata</taxon>
        <taxon>Aplanulata</taxon>
        <taxon>Hydridae</taxon>
        <taxon>Hydra</taxon>
    </lineage>
</organism>
<keyword evidence="5" id="KW-1185">Reference proteome</keyword>
<accession>A0ABM4BT60</accession>
<evidence type="ECO:0000313" key="5">
    <source>
        <dbReference type="Proteomes" id="UP001652625"/>
    </source>
</evidence>